<evidence type="ECO:0000256" key="3">
    <source>
        <dbReference type="RuleBase" id="RU000363"/>
    </source>
</evidence>
<accession>A0A1G7V1R6</accession>
<dbReference type="NCBIfam" id="NF006565">
    <property type="entry name" value="PRK09072.1"/>
    <property type="match status" value="1"/>
</dbReference>
<gene>
    <name evidence="5" type="ORF">SAMN05216571_11810</name>
</gene>
<dbReference type="SUPFAM" id="SSF51735">
    <property type="entry name" value="NAD(P)-binding Rossmann-fold domains"/>
    <property type="match status" value="1"/>
</dbReference>
<sequence>MLSAKFPWSRKPTLEGGWPAQRILVTGASGGIGRALVKELAATGAHVLASGRNHQALVALAAENPEHINVEAADLTDADDRARLVEAARRADCNVLINAAGINHVGLFENEADDSIAELINVNLTATLQLTHQLLPQLMAARQGQLVNVGSTFGAIGYPSQATYCATKFALRGFSQALRRELADTRVRVLYVAPRATRTAMNSPEVDAMNEALGTTMDTPERVARAVRRAIEGQREETQVGWPEGLFVRLNAIVPRLVDRALHRQLPIIRRFVGKP</sequence>
<dbReference type="SMART" id="SM00822">
    <property type="entry name" value="PKS_KR"/>
    <property type="match status" value="1"/>
</dbReference>
<dbReference type="InterPro" id="IPR057326">
    <property type="entry name" value="KR_dom"/>
</dbReference>
<organism evidence="5 6">
    <name type="scientific">Onishia taeanensis</name>
    <dbReference type="NCBI Taxonomy" id="284577"/>
    <lineage>
        <taxon>Bacteria</taxon>
        <taxon>Pseudomonadati</taxon>
        <taxon>Pseudomonadota</taxon>
        <taxon>Gammaproteobacteria</taxon>
        <taxon>Oceanospirillales</taxon>
        <taxon>Halomonadaceae</taxon>
        <taxon>Onishia</taxon>
    </lineage>
</organism>
<dbReference type="PRINTS" id="PR00080">
    <property type="entry name" value="SDRFAMILY"/>
</dbReference>
<dbReference type="OrthoDB" id="7301144at2"/>
<dbReference type="InterPro" id="IPR020904">
    <property type="entry name" value="Sc_DH/Rdtase_CS"/>
</dbReference>
<dbReference type="Pfam" id="PF00106">
    <property type="entry name" value="adh_short"/>
    <property type="match status" value="1"/>
</dbReference>
<evidence type="ECO:0000313" key="6">
    <source>
        <dbReference type="Proteomes" id="UP000198641"/>
    </source>
</evidence>
<name>A0A1G7V1R6_9GAMM</name>
<reference evidence="5 6" key="1">
    <citation type="submission" date="2016-10" db="EMBL/GenBank/DDBJ databases">
        <authorList>
            <person name="de Groot N.N."/>
        </authorList>
    </citation>
    <scope>NUCLEOTIDE SEQUENCE [LARGE SCALE GENOMIC DNA]</scope>
    <source>
        <strain evidence="5 6">BH539</strain>
    </source>
</reference>
<dbReference type="CDD" id="cd05233">
    <property type="entry name" value="SDR_c"/>
    <property type="match status" value="1"/>
</dbReference>
<dbReference type="PIRSF" id="PIRSF000126">
    <property type="entry name" value="11-beta-HSD1"/>
    <property type="match status" value="1"/>
</dbReference>
<dbReference type="Proteomes" id="UP000198641">
    <property type="component" value="Unassembled WGS sequence"/>
</dbReference>
<dbReference type="Gene3D" id="3.40.50.720">
    <property type="entry name" value="NAD(P)-binding Rossmann-like Domain"/>
    <property type="match status" value="1"/>
</dbReference>
<dbReference type="PANTHER" id="PTHR44196">
    <property type="entry name" value="DEHYDROGENASE/REDUCTASE SDR FAMILY MEMBER 7B"/>
    <property type="match status" value="1"/>
</dbReference>
<evidence type="ECO:0000313" key="5">
    <source>
        <dbReference type="EMBL" id="SDG53309.1"/>
    </source>
</evidence>
<dbReference type="InterPro" id="IPR036291">
    <property type="entry name" value="NAD(P)-bd_dom_sf"/>
</dbReference>
<dbReference type="RefSeq" id="WP_092528557.1">
    <property type="nucleotide sequence ID" value="NZ_FNCI01000018.1"/>
</dbReference>
<evidence type="ECO:0000259" key="4">
    <source>
        <dbReference type="SMART" id="SM00822"/>
    </source>
</evidence>
<dbReference type="GO" id="GO:0016491">
    <property type="term" value="F:oxidoreductase activity"/>
    <property type="evidence" value="ECO:0007669"/>
    <property type="project" value="UniProtKB-KW"/>
</dbReference>
<feature type="domain" description="Ketoreductase" evidence="4">
    <location>
        <begin position="21"/>
        <end position="196"/>
    </location>
</feature>
<dbReference type="PANTHER" id="PTHR44196:SF1">
    <property type="entry name" value="DEHYDROGENASE_REDUCTASE SDR FAMILY MEMBER 7B"/>
    <property type="match status" value="1"/>
</dbReference>
<keyword evidence="6" id="KW-1185">Reference proteome</keyword>
<comment type="similarity">
    <text evidence="1 3">Belongs to the short-chain dehydrogenases/reductases (SDR) family.</text>
</comment>
<protein>
    <submittedName>
        <fullName evidence="5">Short-chain dehydrogenase</fullName>
    </submittedName>
</protein>
<dbReference type="PRINTS" id="PR00081">
    <property type="entry name" value="GDHRDH"/>
</dbReference>
<evidence type="ECO:0000256" key="1">
    <source>
        <dbReference type="ARBA" id="ARBA00006484"/>
    </source>
</evidence>
<evidence type="ECO:0000256" key="2">
    <source>
        <dbReference type="ARBA" id="ARBA00023002"/>
    </source>
</evidence>
<dbReference type="STRING" id="284577.SAMN05216571_11810"/>
<dbReference type="GO" id="GO:0016020">
    <property type="term" value="C:membrane"/>
    <property type="evidence" value="ECO:0007669"/>
    <property type="project" value="TreeGrafter"/>
</dbReference>
<keyword evidence="2" id="KW-0560">Oxidoreductase</keyword>
<dbReference type="AlphaFoldDB" id="A0A1G7V1R6"/>
<dbReference type="EMBL" id="FNCI01000018">
    <property type="protein sequence ID" value="SDG53309.1"/>
    <property type="molecule type" value="Genomic_DNA"/>
</dbReference>
<dbReference type="InterPro" id="IPR002347">
    <property type="entry name" value="SDR_fam"/>
</dbReference>
<proteinExistence type="inferred from homology"/>
<dbReference type="PROSITE" id="PS00061">
    <property type="entry name" value="ADH_SHORT"/>
    <property type="match status" value="1"/>
</dbReference>